<gene>
    <name evidence="1" type="ORF">CW362_21785</name>
</gene>
<organism evidence="1 2">
    <name type="scientific">Streptomyces populi</name>
    <dbReference type="NCBI Taxonomy" id="2058924"/>
    <lineage>
        <taxon>Bacteria</taxon>
        <taxon>Bacillati</taxon>
        <taxon>Actinomycetota</taxon>
        <taxon>Actinomycetes</taxon>
        <taxon>Kitasatosporales</taxon>
        <taxon>Streptomycetaceae</taxon>
        <taxon>Streptomyces</taxon>
    </lineage>
</organism>
<dbReference type="InterPro" id="IPR046003">
    <property type="entry name" value="DUF5959"/>
</dbReference>
<dbReference type="Pfam" id="PF19384">
    <property type="entry name" value="DUF5959"/>
    <property type="match status" value="1"/>
</dbReference>
<sequence length="155" mass="17147">MAEDGAVELVRLADGASSLEVRVLGRTMPGVLTLHDHLDAEIVVTSGFARGRLDVCLAPDDLDDWSQVLEELAAGRDAAWMEDGRNPRIRFEPSRRGRAAVFTVEDVAASGTSVSVPVRLAEGWADEHLERLRRVRAAWPQEVVETSPGTYEWRR</sequence>
<dbReference type="EMBL" id="PJOS01000042">
    <property type="protein sequence ID" value="PKT70906.1"/>
    <property type="molecule type" value="Genomic_DNA"/>
</dbReference>
<evidence type="ECO:0000313" key="2">
    <source>
        <dbReference type="Proteomes" id="UP000236178"/>
    </source>
</evidence>
<evidence type="ECO:0000313" key="1">
    <source>
        <dbReference type="EMBL" id="PKT70906.1"/>
    </source>
</evidence>
<keyword evidence="2" id="KW-1185">Reference proteome</keyword>
<name>A0A2I0SLT4_9ACTN</name>
<reference evidence="1 2" key="1">
    <citation type="submission" date="2017-12" db="EMBL/GenBank/DDBJ databases">
        <title>Streptomyces populusis sp. nov., a novel endophytic actinobacterium isolated from stems of Populus adenopoda Maxim.</title>
        <authorList>
            <person name="Wang Z."/>
        </authorList>
    </citation>
    <scope>NUCLEOTIDE SEQUENCE [LARGE SCALE GENOMIC DNA]</scope>
    <source>
        <strain evidence="1 2">A249</strain>
    </source>
</reference>
<dbReference type="AlphaFoldDB" id="A0A2I0SLT4"/>
<proteinExistence type="predicted"/>
<accession>A0A2I0SLT4</accession>
<dbReference type="OrthoDB" id="3370158at2"/>
<dbReference type="Proteomes" id="UP000236178">
    <property type="component" value="Unassembled WGS sequence"/>
</dbReference>
<comment type="caution">
    <text evidence="1">The sequence shown here is derived from an EMBL/GenBank/DDBJ whole genome shotgun (WGS) entry which is preliminary data.</text>
</comment>
<protein>
    <submittedName>
        <fullName evidence="1">Uncharacterized protein</fullName>
    </submittedName>
</protein>